<accession>A0A7W7U1K3</accession>
<comment type="caution">
    <text evidence="2">The sequence shown here is derived from an EMBL/GenBank/DDBJ whole genome shotgun (WGS) entry which is preliminary data.</text>
</comment>
<feature type="domain" description="MbtH-like" evidence="1">
    <location>
        <begin position="1"/>
        <end position="50"/>
    </location>
</feature>
<dbReference type="PANTHER" id="PTHR38444">
    <property type="entry name" value="ENTEROBACTIN BIOSYNTHESIS PROTEIN YBDZ"/>
    <property type="match status" value="1"/>
</dbReference>
<keyword evidence="3" id="KW-1185">Reference proteome</keyword>
<dbReference type="GO" id="GO:0019290">
    <property type="term" value="P:siderophore biosynthetic process"/>
    <property type="evidence" value="ECO:0007669"/>
    <property type="project" value="TreeGrafter"/>
</dbReference>
<dbReference type="InterPro" id="IPR037407">
    <property type="entry name" value="MLP_fam"/>
</dbReference>
<dbReference type="Proteomes" id="UP000582643">
    <property type="component" value="Unassembled WGS sequence"/>
</dbReference>
<organism evidence="2 3">
    <name type="scientific">Streptomyces nymphaeiformis</name>
    <dbReference type="NCBI Taxonomy" id="2663842"/>
    <lineage>
        <taxon>Bacteria</taxon>
        <taxon>Bacillati</taxon>
        <taxon>Actinomycetota</taxon>
        <taxon>Actinomycetes</taxon>
        <taxon>Kitasatosporales</taxon>
        <taxon>Streptomycetaceae</taxon>
        <taxon>Streptomyces</taxon>
    </lineage>
</organism>
<sequence length="70" mass="7909">MTTEGIGTQLVVRNHELQYSLWPADRELPAGWEPEGFSGERQECLDHIEQVWTDMRPLSARAPQPAAAPH</sequence>
<dbReference type="SMART" id="SM00923">
    <property type="entry name" value="MbtH"/>
    <property type="match status" value="1"/>
</dbReference>
<evidence type="ECO:0000259" key="1">
    <source>
        <dbReference type="SMART" id="SM00923"/>
    </source>
</evidence>
<protein>
    <submittedName>
        <fullName evidence="2">MbtH protein</fullName>
    </submittedName>
</protein>
<dbReference type="InterPro" id="IPR005153">
    <property type="entry name" value="MbtH-like_dom"/>
</dbReference>
<dbReference type="GO" id="GO:0005829">
    <property type="term" value="C:cytosol"/>
    <property type="evidence" value="ECO:0007669"/>
    <property type="project" value="TreeGrafter"/>
</dbReference>
<gene>
    <name evidence="2" type="ORF">GGE06_003362</name>
</gene>
<dbReference type="InterPro" id="IPR038020">
    <property type="entry name" value="MbtH-like_sf"/>
</dbReference>
<dbReference type="Gene3D" id="3.90.820.10">
    <property type="entry name" value="Structural Genomics, Unknown Function 30-nov-00 1gh9 Mol_id"/>
    <property type="match status" value="1"/>
</dbReference>
<dbReference type="AlphaFoldDB" id="A0A7W7U1K3"/>
<reference evidence="2 3" key="1">
    <citation type="submission" date="2020-08" db="EMBL/GenBank/DDBJ databases">
        <title>Genomic Encyclopedia of Type Strains, Phase III (KMG-III): the genomes of soil and plant-associated and newly described type strains.</title>
        <authorList>
            <person name="Whitman W."/>
        </authorList>
    </citation>
    <scope>NUCLEOTIDE SEQUENCE [LARGE SCALE GENOMIC DNA]</scope>
    <source>
        <strain evidence="2 3">SFB5A</strain>
    </source>
</reference>
<dbReference type="SUPFAM" id="SSF160582">
    <property type="entry name" value="MbtH-like"/>
    <property type="match status" value="1"/>
</dbReference>
<dbReference type="EMBL" id="JACHJY010000004">
    <property type="protein sequence ID" value="MBB4982452.1"/>
    <property type="molecule type" value="Genomic_DNA"/>
</dbReference>
<dbReference type="Pfam" id="PF03621">
    <property type="entry name" value="MbtH"/>
    <property type="match status" value="1"/>
</dbReference>
<dbReference type="PANTHER" id="PTHR38444:SF1">
    <property type="entry name" value="ENTEROBACTIN BIOSYNTHESIS PROTEIN YBDZ"/>
    <property type="match status" value="1"/>
</dbReference>
<proteinExistence type="predicted"/>
<name>A0A7W7U1K3_9ACTN</name>
<dbReference type="RefSeq" id="WP_116159932.1">
    <property type="nucleotide sequence ID" value="NZ_JACHJY010000004.1"/>
</dbReference>
<evidence type="ECO:0000313" key="2">
    <source>
        <dbReference type="EMBL" id="MBB4982452.1"/>
    </source>
</evidence>
<evidence type="ECO:0000313" key="3">
    <source>
        <dbReference type="Proteomes" id="UP000582643"/>
    </source>
</evidence>